<name>A0A212A8P1_9RHOB</name>
<dbReference type="AlphaFoldDB" id="A0A212A8P1"/>
<evidence type="ECO:0000256" key="3">
    <source>
        <dbReference type="ARBA" id="ARBA00022989"/>
    </source>
</evidence>
<feature type="transmembrane region" description="Helical" evidence="5">
    <location>
        <begin position="196"/>
        <end position="223"/>
    </location>
</feature>
<keyword evidence="7" id="KW-1185">Reference proteome</keyword>
<keyword evidence="2 5" id="KW-0812">Transmembrane</keyword>
<organism evidence="6 7">
    <name type="scientific">Haematobacter genomosp. 1</name>
    <dbReference type="NCBI Taxonomy" id="366618"/>
    <lineage>
        <taxon>Bacteria</taxon>
        <taxon>Pseudomonadati</taxon>
        <taxon>Pseudomonadota</taxon>
        <taxon>Alphaproteobacteria</taxon>
        <taxon>Rhodobacterales</taxon>
        <taxon>Paracoccaceae</taxon>
        <taxon>Haematobacter</taxon>
    </lineage>
</organism>
<reference evidence="6 7" key="1">
    <citation type="submission" date="2016-12" db="EMBL/GenBank/DDBJ databases">
        <title>Comparison of Traditional DNA-DNA Hybridization with In Silico Genomic Analysis.</title>
        <authorList>
            <person name="Nicholson A.C."/>
            <person name="Humrighouse B.W."/>
            <person name="Graziano J."/>
            <person name="Lasker B."/>
            <person name="Whitney A.M."/>
            <person name="Mcquiston J.R."/>
        </authorList>
    </citation>
    <scope>NUCLEOTIDE SEQUENCE [LARGE SCALE GENOMIC DNA]</scope>
    <source>
        <strain evidence="6 7">H2240</strain>
    </source>
</reference>
<comment type="subcellular location">
    <subcellularLocation>
        <location evidence="1">Membrane</location>
        <topology evidence="1">Multi-pass membrane protein</topology>
    </subcellularLocation>
</comment>
<protein>
    <recommendedName>
        <fullName evidence="8">Cysteine biosynthesis protein CysZ</fullName>
    </recommendedName>
</protein>
<accession>A0A212A8P1</accession>
<feature type="transmembrane region" description="Helical" evidence="5">
    <location>
        <begin position="130"/>
        <end position="150"/>
    </location>
</feature>
<dbReference type="Pfam" id="PF07264">
    <property type="entry name" value="EI24"/>
    <property type="match status" value="1"/>
</dbReference>
<dbReference type="RefSeq" id="WP_088216301.1">
    <property type="nucleotide sequence ID" value="NZ_NIPW01000029.1"/>
</dbReference>
<evidence type="ECO:0000256" key="2">
    <source>
        <dbReference type="ARBA" id="ARBA00022692"/>
    </source>
</evidence>
<evidence type="ECO:0000256" key="1">
    <source>
        <dbReference type="ARBA" id="ARBA00004141"/>
    </source>
</evidence>
<gene>
    <name evidence="6" type="ORF">CDV49_15390</name>
</gene>
<dbReference type="InterPro" id="IPR059112">
    <property type="entry name" value="CysZ/EI24"/>
</dbReference>
<feature type="transmembrane region" description="Helical" evidence="5">
    <location>
        <begin position="25"/>
        <end position="48"/>
    </location>
</feature>
<sequence length="235" mass="26100">MGGGVIFTDLFRALSQLGDRRFQSVFWRGILITLLVFLALAMGVFWLIDHFAPESFSLPWIGQVGGLNLFLSWAGVVVMMALSVFLMVPVASAVTGFFLEEVADAVEARYYPGLPPARDVPLLEMLRDSLGLFLLVIVLNLGLFVVYLFTGPLGPVLFWVVNGFLLGREYFQLVALRRVSEEEARILRTRHFGQIWLAGTLMAAPLTVPIVNLFVPVIGAATFTHLYHRLTRDAG</sequence>
<keyword evidence="3 5" id="KW-1133">Transmembrane helix</keyword>
<evidence type="ECO:0000256" key="5">
    <source>
        <dbReference type="SAM" id="Phobius"/>
    </source>
</evidence>
<evidence type="ECO:0000313" key="6">
    <source>
        <dbReference type="EMBL" id="OWJ76189.1"/>
    </source>
</evidence>
<evidence type="ECO:0000313" key="7">
    <source>
        <dbReference type="Proteomes" id="UP000196878"/>
    </source>
</evidence>
<evidence type="ECO:0008006" key="8">
    <source>
        <dbReference type="Google" id="ProtNLM"/>
    </source>
</evidence>
<evidence type="ECO:0000256" key="4">
    <source>
        <dbReference type="ARBA" id="ARBA00023136"/>
    </source>
</evidence>
<keyword evidence="4 5" id="KW-0472">Membrane</keyword>
<comment type="caution">
    <text evidence="6">The sequence shown here is derived from an EMBL/GenBank/DDBJ whole genome shotgun (WGS) entry which is preliminary data.</text>
</comment>
<dbReference type="EMBL" id="NIPW01000029">
    <property type="protein sequence ID" value="OWJ76189.1"/>
    <property type="molecule type" value="Genomic_DNA"/>
</dbReference>
<feature type="transmembrane region" description="Helical" evidence="5">
    <location>
        <begin position="68"/>
        <end position="88"/>
    </location>
</feature>
<dbReference type="Proteomes" id="UP000196878">
    <property type="component" value="Unassembled WGS sequence"/>
</dbReference>
<dbReference type="OrthoDB" id="5421146at2"/>
<proteinExistence type="predicted"/>